<sequence>MLKRILFIIGSLLILIFILFSLFPAAFAPYELKEMDEPWLKCSKTHLLGTNKLGYDILTEIIYGTRETLTIGVTASILALALGLIFGGISCENNLFGRLSTALINIMAMVPRLITLIVLSTFFYSSQSVMILLIAIFSFAPIAKVIGARVRMLNHESFIESLNIQGFSKMHILLFHIIPNLKDVIATRFLLGINSSIMLEASLSFLGFGDIYHPTWGTMVNLAYKNGAFLRRSFNYLLSPGLAIMLLSLSFYLILLSLEDNFDVIKEKI</sequence>
<feature type="domain" description="ABC transmembrane type-1" evidence="8">
    <location>
        <begin position="65"/>
        <end position="255"/>
    </location>
</feature>
<evidence type="ECO:0000256" key="4">
    <source>
        <dbReference type="ARBA" id="ARBA00022692"/>
    </source>
</evidence>
<dbReference type="Proteomes" id="UP000460549">
    <property type="component" value="Unassembled WGS sequence"/>
</dbReference>
<dbReference type="InterPro" id="IPR050366">
    <property type="entry name" value="BP-dependent_transpt_permease"/>
</dbReference>
<dbReference type="PROSITE" id="PS50928">
    <property type="entry name" value="ABC_TM1"/>
    <property type="match status" value="1"/>
</dbReference>
<gene>
    <name evidence="9" type="ORF">FYJ80_05170</name>
</gene>
<evidence type="ECO:0000256" key="5">
    <source>
        <dbReference type="ARBA" id="ARBA00022989"/>
    </source>
</evidence>
<dbReference type="Pfam" id="PF00528">
    <property type="entry name" value="BPD_transp_1"/>
    <property type="match status" value="1"/>
</dbReference>
<keyword evidence="5 7" id="KW-1133">Transmembrane helix</keyword>
<dbReference type="PANTHER" id="PTHR43386">
    <property type="entry name" value="OLIGOPEPTIDE TRANSPORT SYSTEM PERMEASE PROTEIN APPC"/>
    <property type="match status" value="1"/>
</dbReference>
<keyword evidence="10" id="KW-1185">Reference proteome</keyword>
<evidence type="ECO:0000256" key="2">
    <source>
        <dbReference type="ARBA" id="ARBA00022448"/>
    </source>
</evidence>
<accession>A0A7X2PCD6</accession>
<dbReference type="InterPro" id="IPR000515">
    <property type="entry name" value="MetI-like"/>
</dbReference>
<keyword evidence="4 7" id="KW-0812">Transmembrane</keyword>
<organism evidence="9 10">
    <name type="scientific">Bullifex porci</name>
    <dbReference type="NCBI Taxonomy" id="2606638"/>
    <lineage>
        <taxon>Bacteria</taxon>
        <taxon>Pseudomonadati</taxon>
        <taxon>Spirochaetota</taxon>
        <taxon>Spirochaetia</taxon>
        <taxon>Spirochaetales</taxon>
        <taxon>Spirochaetaceae</taxon>
        <taxon>Bullifex</taxon>
    </lineage>
</organism>
<evidence type="ECO:0000256" key="6">
    <source>
        <dbReference type="ARBA" id="ARBA00023136"/>
    </source>
</evidence>
<dbReference type="SUPFAM" id="SSF161098">
    <property type="entry name" value="MetI-like"/>
    <property type="match status" value="1"/>
</dbReference>
<feature type="transmembrane region" description="Helical" evidence="7">
    <location>
        <begin position="69"/>
        <end position="90"/>
    </location>
</feature>
<name>A0A7X2PCD6_9SPIO</name>
<keyword evidence="3" id="KW-1003">Cell membrane</keyword>
<evidence type="ECO:0000256" key="3">
    <source>
        <dbReference type="ARBA" id="ARBA00022475"/>
    </source>
</evidence>
<dbReference type="PANTHER" id="PTHR43386:SF1">
    <property type="entry name" value="D,D-DIPEPTIDE TRANSPORT SYSTEM PERMEASE PROTEIN DDPC-RELATED"/>
    <property type="match status" value="1"/>
</dbReference>
<comment type="caution">
    <text evidence="9">The sequence shown here is derived from an EMBL/GenBank/DDBJ whole genome shotgun (WGS) entry which is preliminary data.</text>
</comment>
<dbReference type="CDD" id="cd06261">
    <property type="entry name" value="TM_PBP2"/>
    <property type="match status" value="1"/>
</dbReference>
<dbReference type="RefSeq" id="WP_154425142.1">
    <property type="nucleotide sequence ID" value="NZ_VUNN01000007.1"/>
</dbReference>
<comment type="subcellular location">
    <subcellularLocation>
        <location evidence="1 7">Cell membrane</location>
        <topology evidence="1 7">Multi-pass membrane protein</topology>
    </subcellularLocation>
</comment>
<dbReference type="GO" id="GO:0055085">
    <property type="term" value="P:transmembrane transport"/>
    <property type="evidence" value="ECO:0007669"/>
    <property type="project" value="InterPro"/>
</dbReference>
<evidence type="ECO:0000256" key="7">
    <source>
        <dbReference type="RuleBase" id="RU363032"/>
    </source>
</evidence>
<evidence type="ECO:0000259" key="8">
    <source>
        <dbReference type="PROSITE" id="PS50928"/>
    </source>
</evidence>
<feature type="transmembrane region" description="Helical" evidence="7">
    <location>
        <begin position="234"/>
        <end position="255"/>
    </location>
</feature>
<keyword evidence="2 7" id="KW-0813">Transport</keyword>
<dbReference type="GO" id="GO:0005886">
    <property type="term" value="C:plasma membrane"/>
    <property type="evidence" value="ECO:0007669"/>
    <property type="project" value="UniProtKB-SubCell"/>
</dbReference>
<dbReference type="InterPro" id="IPR035906">
    <property type="entry name" value="MetI-like_sf"/>
</dbReference>
<evidence type="ECO:0000313" key="9">
    <source>
        <dbReference type="EMBL" id="MSU06167.1"/>
    </source>
</evidence>
<keyword evidence="6 7" id="KW-0472">Membrane</keyword>
<comment type="similarity">
    <text evidence="7">Belongs to the binding-protein-dependent transport system permease family.</text>
</comment>
<protein>
    <submittedName>
        <fullName evidence="9">ABC transporter permease</fullName>
    </submittedName>
</protein>
<evidence type="ECO:0000256" key="1">
    <source>
        <dbReference type="ARBA" id="ARBA00004651"/>
    </source>
</evidence>
<proteinExistence type="inferred from homology"/>
<dbReference type="Gene3D" id="1.10.3720.10">
    <property type="entry name" value="MetI-like"/>
    <property type="match status" value="1"/>
</dbReference>
<evidence type="ECO:0000313" key="10">
    <source>
        <dbReference type="Proteomes" id="UP000460549"/>
    </source>
</evidence>
<dbReference type="EMBL" id="VUNN01000007">
    <property type="protein sequence ID" value="MSU06167.1"/>
    <property type="molecule type" value="Genomic_DNA"/>
</dbReference>
<feature type="transmembrane region" description="Helical" evidence="7">
    <location>
        <begin position="129"/>
        <end position="147"/>
    </location>
</feature>
<dbReference type="AlphaFoldDB" id="A0A7X2PCD6"/>
<reference evidence="9 10" key="1">
    <citation type="submission" date="2019-08" db="EMBL/GenBank/DDBJ databases">
        <title>In-depth cultivation of the pig gut microbiome towards novel bacterial diversity and tailored functional studies.</title>
        <authorList>
            <person name="Wylensek D."/>
            <person name="Hitch T.C.A."/>
            <person name="Clavel T."/>
        </authorList>
    </citation>
    <scope>NUCLEOTIDE SEQUENCE [LARGE SCALE GENOMIC DNA]</scope>
    <source>
        <strain evidence="9 10">NM-380-WT-3C1</strain>
    </source>
</reference>
<feature type="transmembrane region" description="Helical" evidence="7">
    <location>
        <begin position="102"/>
        <end position="123"/>
    </location>
</feature>